<dbReference type="InParanoid" id="C1E9J5"/>
<dbReference type="eggNOG" id="ENOG502RZRV">
    <property type="taxonomic scope" value="Eukaryota"/>
</dbReference>
<keyword evidence="1" id="KW-1133">Transmembrane helix</keyword>
<keyword evidence="1" id="KW-0812">Transmembrane</keyword>
<feature type="transmembrane region" description="Helical" evidence="1">
    <location>
        <begin position="92"/>
        <end position="111"/>
    </location>
</feature>
<protein>
    <submittedName>
        <fullName evidence="2">Uncharacterized protein</fullName>
    </submittedName>
</protein>
<sequence length="148" mass="15039">MASMTSSLVGQRLVVKANKAVRARNVQVKAMASKPKVITKAADLRLIGKAVTAAEELGLLGIADGISLASIEKAGLLSTAEKVIYDRGSPGTISTLGFLLAVAGAGAVYAIPDETTTEVVLQAVLASACAVGFGVSLTASSLLRKLQN</sequence>
<proteinExistence type="predicted"/>
<dbReference type="KEGG" id="mis:MICPUN_59744"/>
<dbReference type="STRING" id="296587.C1E9J5"/>
<accession>C1E9J5</accession>
<dbReference type="EMBL" id="CP001328">
    <property type="protein sequence ID" value="ACO65046.1"/>
    <property type="molecule type" value="Genomic_DNA"/>
</dbReference>
<dbReference type="AlphaFoldDB" id="C1E9J5"/>
<dbReference type="Proteomes" id="UP000002009">
    <property type="component" value="Chromosome 7"/>
</dbReference>
<dbReference type="Pfam" id="PF06549">
    <property type="entry name" value="DUF1118"/>
    <property type="match status" value="1"/>
</dbReference>
<dbReference type="InterPro" id="IPR009500">
    <property type="entry name" value="DUF1118"/>
</dbReference>
<dbReference type="GeneID" id="8244723"/>
<feature type="transmembrane region" description="Helical" evidence="1">
    <location>
        <begin position="123"/>
        <end position="143"/>
    </location>
</feature>
<organism evidence="2 3">
    <name type="scientific">Micromonas commoda (strain RCC299 / NOUM17 / CCMP2709)</name>
    <name type="common">Picoplanktonic green alga</name>
    <dbReference type="NCBI Taxonomy" id="296587"/>
    <lineage>
        <taxon>Eukaryota</taxon>
        <taxon>Viridiplantae</taxon>
        <taxon>Chlorophyta</taxon>
        <taxon>Mamiellophyceae</taxon>
        <taxon>Mamiellales</taxon>
        <taxon>Mamiellaceae</taxon>
        <taxon>Micromonas</taxon>
    </lineage>
</organism>
<dbReference type="OrthoDB" id="201162at2759"/>
<reference evidence="2 3" key="1">
    <citation type="journal article" date="2009" name="Science">
        <title>Green evolution and dynamic adaptations revealed by genomes of the marine picoeukaryotes Micromonas.</title>
        <authorList>
            <person name="Worden A.Z."/>
            <person name="Lee J.H."/>
            <person name="Mock T."/>
            <person name="Rouze P."/>
            <person name="Simmons M.P."/>
            <person name="Aerts A.L."/>
            <person name="Allen A.E."/>
            <person name="Cuvelier M.L."/>
            <person name="Derelle E."/>
            <person name="Everett M.V."/>
            <person name="Foulon E."/>
            <person name="Grimwood J."/>
            <person name="Gundlach H."/>
            <person name="Henrissat B."/>
            <person name="Napoli C."/>
            <person name="McDonald S.M."/>
            <person name="Parker M.S."/>
            <person name="Rombauts S."/>
            <person name="Salamov A."/>
            <person name="Von Dassow P."/>
            <person name="Badger J.H."/>
            <person name="Coutinho P.M."/>
            <person name="Demir E."/>
            <person name="Dubchak I."/>
            <person name="Gentemann C."/>
            <person name="Eikrem W."/>
            <person name="Gready J.E."/>
            <person name="John U."/>
            <person name="Lanier W."/>
            <person name="Lindquist E.A."/>
            <person name="Lucas S."/>
            <person name="Mayer K.F."/>
            <person name="Moreau H."/>
            <person name="Not F."/>
            <person name="Otillar R."/>
            <person name="Panaud O."/>
            <person name="Pangilinan J."/>
            <person name="Paulsen I."/>
            <person name="Piegu B."/>
            <person name="Poliakov A."/>
            <person name="Robbens S."/>
            <person name="Schmutz J."/>
            <person name="Toulza E."/>
            <person name="Wyss T."/>
            <person name="Zelensky A."/>
            <person name="Zhou K."/>
            <person name="Armbrust E.V."/>
            <person name="Bhattacharya D."/>
            <person name="Goodenough U.W."/>
            <person name="Van de Peer Y."/>
            <person name="Grigoriev I.V."/>
        </authorList>
    </citation>
    <scope>NUCLEOTIDE SEQUENCE [LARGE SCALE GENOMIC DNA]</scope>
    <source>
        <strain evidence="3">RCC299 / NOUM17</strain>
    </source>
</reference>
<dbReference type="RefSeq" id="XP_002503788.1">
    <property type="nucleotide sequence ID" value="XM_002503742.1"/>
</dbReference>
<gene>
    <name evidence="2" type="ORF">MICPUN_59744</name>
</gene>
<evidence type="ECO:0000313" key="3">
    <source>
        <dbReference type="Proteomes" id="UP000002009"/>
    </source>
</evidence>
<name>C1E9J5_MICCC</name>
<keyword evidence="1" id="KW-0472">Membrane</keyword>
<dbReference type="OMA" id="NHYLAEQ"/>
<keyword evidence="3" id="KW-1185">Reference proteome</keyword>
<evidence type="ECO:0000313" key="2">
    <source>
        <dbReference type="EMBL" id="ACO65046.1"/>
    </source>
</evidence>
<evidence type="ECO:0000256" key="1">
    <source>
        <dbReference type="SAM" id="Phobius"/>
    </source>
</evidence>